<feature type="transmembrane region" description="Helical" evidence="1">
    <location>
        <begin position="370"/>
        <end position="388"/>
    </location>
</feature>
<keyword evidence="1" id="KW-0472">Membrane</keyword>
<accession>A0A5C6Z133</accession>
<dbReference type="SUPFAM" id="SSF55874">
    <property type="entry name" value="ATPase domain of HSP90 chaperone/DNA topoisomerase II/histidine kinase"/>
    <property type="match status" value="1"/>
</dbReference>
<evidence type="ECO:0000259" key="4">
    <source>
        <dbReference type="Pfam" id="PF07695"/>
    </source>
</evidence>
<gene>
    <name evidence="5" type="ORF">ESU54_10315</name>
</gene>
<feature type="chain" id="PRO_5022975806" description="Signal transduction histidine kinase internal region domain-containing protein" evidence="2">
    <location>
        <begin position="24"/>
        <end position="614"/>
    </location>
</feature>
<dbReference type="RefSeq" id="WP_111844183.1">
    <property type="nucleotide sequence ID" value="NZ_UEGI01000005.1"/>
</dbReference>
<feature type="domain" description="7TM-DISM receptor extracellular" evidence="4">
    <location>
        <begin position="194"/>
        <end position="386"/>
    </location>
</feature>
<organism evidence="5 6">
    <name type="scientific">Aequorivita antarctica</name>
    <dbReference type="NCBI Taxonomy" id="153266"/>
    <lineage>
        <taxon>Bacteria</taxon>
        <taxon>Pseudomonadati</taxon>
        <taxon>Bacteroidota</taxon>
        <taxon>Flavobacteriia</taxon>
        <taxon>Flavobacteriales</taxon>
        <taxon>Flavobacteriaceae</taxon>
        <taxon>Aequorivita</taxon>
    </lineage>
</organism>
<dbReference type="InterPro" id="IPR050640">
    <property type="entry name" value="Bact_2-comp_sensor_kinase"/>
</dbReference>
<dbReference type="Proteomes" id="UP000321497">
    <property type="component" value="Unassembled WGS sequence"/>
</dbReference>
<keyword evidence="1" id="KW-0812">Transmembrane</keyword>
<dbReference type="Pfam" id="PF06580">
    <property type="entry name" value="His_kinase"/>
    <property type="match status" value="1"/>
</dbReference>
<feature type="transmembrane region" description="Helical" evidence="1">
    <location>
        <begin position="344"/>
        <end position="364"/>
    </location>
</feature>
<evidence type="ECO:0000313" key="6">
    <source>
        <dbReference type="Proteomes" id="UP000321497"/>
    </source>
</evidence>
<dbReference type="InterPro" id="IPR010559">
    <property type="entry name" value="Sig_transdc_His_kin_internal"/>
</dbReference>
<feature type="transmembrane region" description="Helical" evidence="1">
    <location>
        <begin position="194"/>
        <end position="212"/>
    </location>
</feature>
<comment type="caution">
    <text evidence="5">The sequence shown here is derived from an EMBL/GenBank/DDBJ whole genome shotgun (WGS) entry which is preliminary data.</text>
</comment>
<feature type="transmembrane region" description="Helical" evidence="1">
    <location>
        <begin position="250"/>
        <end position="270"/>
    </location>
</feature>
<evidence type="ECO:0000256" key="2">
    <source>
        <dbReference type="SAM" id="SignalP"/>
    </source>
</evidence>
<dbReference type="GO" id="GO:0016020">
    <property type="term" value="C:membrane"/>
    <property type="evidence" value="ECO:0007669"/>
    <property type="project" value="InterPro"/>
</dbReference>
<keyword evidence="2" id="KW-0732">Signal</keyword>
<proteinExistence type="predicted"/>
<dbReference type="Gene3D" id="3.30.565.10">
    <property type="entry name" value="Histidine kinase-like ATPase, C-terminal domain"/>
    <property type="match status" value="1"/>
</dbReference>
<evidence type="ECO:0000313" key="5">
    <source>
        <dbReference type="EMBL" id="TXD73038.1"/>
    </source>
</evidence>
<dbReference type="InterPro" id="IPR036890">
    <property type="entry name" value="HATPase_C_sf"/>
</dbReference>
<evidence type="ECO:0008006" key="7">
    <source>
        <dbReference type="Google" id="ProtNLM"/>
    </source>
</evidence>
<feature type="transmembrane region" description="Helical" evidence="1">
    <location>
        <begin position="319"/>
        <end position="337"/>
    </location>
</feature>
<evidence type="ECO:0000256" key="1">
    <source>
        <dbReference type="SAM" id="Phobius"/>
    </source>
</evidence>
<dbReference type="Pfam" id="PF07695">
    <property type="entry name" value="7TMR-DISM_7TM"/>
    <property type="match status" value="1"/>
</dbReference>
<feature type="signal peptide" evidence="2">
    <location>
        <begin position="1"/>
        <end position="23"/>
    </location>
</feature>
<protein>
    <recommendedName>
        <fullName evidence="7">Signal transduction histidine kinase internal region domain-containing protein</fullName>
    </recommendedName>
</protein>
<dbReference type="EMBL" id="VORT01000006">
    <property type="protein sequence ID" value="TXD73038.1"/>
    <property type="molecule type" value="Genomic_DNA"/>
</dbReference>
<sequence length="614" mass="71167">MKRCFKIFLFCFLLFQCTALLHAQQNIDSLNITVPYTVFRSIGDSLSIEALISKNELFQTPNITSAKNNRKDAYWVRADFSSLAPLLSKDSLWYLQTGGFYNITCYFQNRESIDIRQYGPLNSDEKYSFYKPRDGVYFGQKNLINGRFLFFKIKLYSSKEDFSNLHLKLRSAQQKNIESHYYRWEDVVESSRDYLFAGAFIVIFFFTFVTYFMSRKLDFLFYSLYTLCLLLYLGRSAYNIVVFVAVDYPIIANWSHTSLQILINLFYIAFAKKYMETAIYYPKLDKAIRWTLVFLIVLILVNTYFSLTFQLDEQQILMNLHRLIMSLFALAAIIYLLRYGKRGLYYFIVVGSLIFTAGSLIMLFTGDRHYMMLGSVLEVLIFGMGLNFKMRKMSKDRIQLRQAAHEHQISALRAQMNPHFIFNSLSSIQHLITSGNKESAIKYLNKFSLLMRNLLESSIESKIVLSEEISLLKKYLELEALRFNNSFKFSISVAENLDAEAIEVPALLVQPFVENAILHGLLNKPGNDKLLKVRFRKEDTFVICEIEDNGIGRKASAEKKSPLKASKKSRGIELTEKRLELLNQSQKNSIDIIDKTNEEGEAEGTLVILKITIE</sequence>
<dbReference type="PANTHER" id="PTHR34220:SF7">
    <property type="entry name" value="SENSOR HISTIDINE KINASE YPDA"/>
    <property type="match status" value="1"/>
</dbReference>
<dbReference type="OrthoDB" id="6190788at2"/>
<dbReference type="AlphaFoldDB" id="A0A5C6Z133"/>
<dbReference type="GO" id="GO:0000155">
    <property type="term" value="F:phosphorelay sensor kinase activity"/>
    <property type="evidence" value="ECO:0007669"/>
    <property type="project" value="InterPro"/>
</dbReference>
<feature type="transmembrane region" description="Helical" evidence="1">
    <location>
        <begin position="219"/>
        <end position="238"/>
    </location>
</feature>
<dbReference type="InterPro" id="IPR011623">
    <property type="entry name" value="7TMR_DISM_rcpt_extracell_dom1"/>
</dbReference>
<name>A0A5C6Z133_9FLAO</name>
<dbReference type="PANTHER" id="PTHR34220">
    <property type="entry name" value="SENSOR HISTIDINE KINASE YPDA"/>
    <property type="match status" value="1"/>
</dbReference>
<keyword evidence="6" id="KW-1185">Reference proteome</keyword>
<keyword evidence="1" id="KW-1133">Transmembrane helix</keyword>
<evidence type="ECO:0000259" key="3">
    <source>
        <dbReference type="Pfam" id="PF06580"/>
    </source>
</evidence>
<feature type="transmembrane region" description="Helical" evidence="1">
    <location>
        <begin position="290"/>
        <end position="307"/>
    </location>
</feature>
<feature type="domain" description="Signal transduction histidine kinase internal region" evidence="3">
    <location>
        <begin position="408"/>
        <end position="487"/>
    </location>
</feature>
<reference evidence="5 6" key="1">
    <citation type="submission" date="2019-08" db="EMBL/GenBank/DDBJ databases">
        <title>Genome of Aequorivita antarctica SW49 (type strain).</title>
        <authorList>
            <person name="Bowman J.P."/>
        </authorList>
    </citation>
    <scope>NUCLEOTIDE SEQUENCE [LARGE SCALE GENOMIC DNA]</scope>
    <source>
        <strain evidence="5 6">SW49</strain>
    </source>
</reference>